<reference evidence="2 3" key="1">
    <citation type="journal article" date="2022" name="Nat. Plants">
        <title>Genomes of leafy and leafless Platanthera orchids illuminate the evolution of mycoheterotrophy.</title>
        <authorList>
            <person name="Li M.H."/>
            <person name="Liu K.W."/>
            <person name="Li Z."/>
            <person name="Lu H.C."/>
            <person name="Ye Q.L."/>
            <person name="Zhang D."/>
            <person name="Wang J.Y."/>
            <person name="Li Y.F."/>
            <person name="Zhong Z.M."/>
            <person name="Liu X."/>
            <person name="Yu X."/>
            <person name="Liu D.K."/>
            <person name="Tu X.D."/>
            <person name="Liu B."/>
            <person name="Hao Y."/>
            <person name="Liao X.Y."/>
            <person name="Jiang Y.T."/>
            <person name="Sun W.H."/>
            <person name="Chen J."/>
            <person name="Chen Y.Q."/>
            <person name="Ai Y."/>
            <person name="Zhai J.W."/>
            <person name="Wu S.S."/>
            <person name="Zhou Z."/>
            <person name="Hsiao Y.Y."/>
            <person name="Wu W.L."/>
            <person name="Chen Y.Y."/>
            <person name="Lin Y.F."/>
            <person name="Hsu J.L."/>
            <person name="Li C.Y."/>
            <person name="Wang Z.W."/>
            <person name="Zhao X."/>
            <person name="Zhong W.Y."/>
            <person name="Ma X.K."/>
            <person name="Ma L."/>
            <person name="Huang J."/>
            <person name="Chen G.Z."/>
            <person name="Huang M.Z."/>
            <person name="Huang L."/>
            <person name="Peng D.H."/>
            <person name="Luo Y.B."/>
            <person name="Zou S.Q."/>
            <person name="Chen S.P."/>
            <person name="Lan S."/>
            <person name="Tsai W.C."/>
            <person name="Van de Peer Y."/>
            <person name="Liu Z.J."/>
        </authorList>
    </citation>
    <scope>NUCLEOTIDE SEQUENCE [LARGE SCALE GENOMIC DNA]</scope>
    <source>
        <strain evidence="2">Lor288</strain>
    </source>
</reference>
<accession>A0ABR2LM20</accession>
<feature type="compositionally biased region" description="Pro residues" evidence="1">
    <location>
        <begin position="71"/>
        <end position="81"/>
    </location>
</feature>
<evidence type="ECO:0000256" key="1">
    <source>
        <dbReference type="SAM" id="MobiDB-lite"/>
    </source>
</evidence>
<feature type="region of interest" description="Disordered" evidence="1">
    <location>
        <begin position="67"/>
        <end position="90"/>
    </location>
</feature>
<organism evidence="2 3">
    <name type="scientific">Platanthera guangdongensis</name>
    <dbReference type="NCBI Taxonomy" id="2320717"/>
    <lineage>
        <taxon>Eukaryota</taxon>
        <taxon>Viridiplantae</taxon>
        <taxon>Streptophyta</taxon>
        <taxon>Embryophyta</taxon>
        <taxon>Tracheophyta</taxon>
        <taxon>Spermatophyta</taxon>
        <taxon>Magnoliopsida</taxon>
        <taxon>Liliopsida</taxon>
        <taxon>Asparagales</taxon>
        <taxon>Orchidaceae</taxon>
        <taxon>Orchidoideae</taxon>
        <taxon>Orchideae</taxon>
        <taxon>Orchidinae</taxon>
        <taxon>Platanthera</taxon>
    </lineage>
</organism>
<name>A0ABR2LM20_9ASPA</name>
<proteinExistence type="predicted"/>
<dbReference type="Proteomes" id="UP001412067">
    <property type="component" value="Unassembled WGS sequence"/>
</dbReference>
<dbReference type="EMBL" id="JBBWWR010000018">
    <property type="protein sequence ID" value="KAK8944064.1"/>
    <property type="molecule type" value="Genomic_DNA"/>
</dbReference>
<protein>
    <submittedName>
        <fullName evidence="2">Uncharacterized protein</fullName>
    </submittedName>
</protein>
<sequence length="90" mass="9844">MAFLSDHATARRLIDHNPTSLGAVMVVEALGMSAQASLMISPSPPFLLLPLFFFLLPPPLPPFFLTHTRVEPPPPHPPPHTHPTTPTHTQ</sequence>
<evidence type="ECO:0000313" key="2">
    <source>
        <dbReference type="EMBL" id="KAK8944064.1"/>
    </source>
</evidence>
<evidence type="ECO:0000313" key="3">
    <source>
        <dbReference type="Proteomes" id="UP001412067"/>
    </source>
</evidence>
<gene>
    <name evidence="2" type="ORF">KSP40_PGU015516</name>
</gene>
<comment type="caution">
    <text evidence="2">The sequence shown here is derived from an EMBL/GenBank/DDBJ whole genome shotgun (WGS) entry which is preliminary data.</text>
</comment>
<keyword evidence="3" id="KW-1185">Reference proteome</keyword>